<dbReference type="EMBL" id="HG975299">
    <property type="protein sequence ID" value="CDP39166.1"/>
    <property type="molecule type" value="Genomic_DNA"/>
</dbReference>
<organism evidence="2">
    <name type="scientific">Streptomyces xinghaiensis</name>
    <dbReference type="NCBI Taxonomy" id="1038928"/>
    <lineage>
        <taxon>Bacteria</taxon>
        <taxon>Bacillati</taxon>
        <taxon>Actinomycetota</taxon>
        <taxon>Actinomycetes</taxon>
        <taxon>Kitasatosporales</taxon>
        <taxon>Streptomycetaceae</taxon>
        <taxon>Streptomyces</taxon>
    </lineage>
</organism>
<feature type="region of interest" description="Disordered" evidence="1">
    <location>
        <begin position="1"/>
        <end position="24"/>
    </location>
</feature>
<protein>
    <submittedName>
        <fullName evidence="2">Orf1</fullName>
    </submittedName>
</protein>
<proteinExistence type="predicted"/>
<sequence length="63" mass="6535">MTLTAGPGRLMKRSAPRPYSAGSPARVVAALPHRAAAHCPAAAAARRRISRVRRAHAGDPATP</sequence>
<evidence type="ECO:0000256" key="1">
    <source>
        <dbReference type="SAM" id="MobiDB-lite"/>
    </source>
</evidence>
<accession>A0A068VNW9</accession>
<reference evidence="2" key="1">
    <citation type="submission" date="2014-04" db="EMBL/GenBank/DDBJ databases">
        <title>Fluoroacetate from the marine-derived bacterium Streptomyces xinghaiensis NRRL B24674.</title>
        <authorList>
            <person name="Deng H."/>
            <person name="Yu Y."/>
            <person name="Ma L."/>
            <person name="Huang S."/>
            <person name="O'Hagan D."/>
            <person name="Tong H.M."/>
        </authorList>
    </citation>
    <scope>NUCLEOTIDE SEQUENCE</scope>
    <source>
        <strain evidence="2">NRRL B24674</strain>
    </source>
</reference>
<gene>
    <name evidence="2" type="primary">orf1</name>
</gene>
<evidence type="ECO:0000313" key="2">
    <source>
        <dbReference type="EMBL" id="CDP39166.1"/>
    </source>
</evidence>
<name>A0A068VNW9_9ACTN</name>
<dbReference type="AlphaFoldDB" id="A0A068VNW9"/>